<feature type="compositionally biased region" description="Low complexity" evidence="1">
    <location>
        <begin position="105"/>
        <end position="116"/>
    </location>
</feature>
<dbReference type="Proteomes" id="UP000054248">
    <property type="component" value="Unassembled WGS sequence"/>
</dbReference>
<gene>
    <name evidence="2" type="ORF">M407DRAFT_34835</name>
</gene>
<dbReference type="OrthoDB" id="3201886at2759"/>
<dbReference type="EMBL" id="KN823952">
    <property type="protein sequence ID" value="KIO15573.1"/>
    <property type="molecule type" value="Genomic_DNA"/>
</dbReference>
<dbReference type="AlphaFoldDB" id="A0A0C3K2C2"/>
<reference evidence="2 3" key="1">
    <citation type="submission" date="2014-04" db="EMBL/GenBank/DDBJ databases">
        <authorList>
            <consortium name="DOE Joint Genome Institute"/>
            <person name="Kuo A."/>
            <person name="Girlanda M."/>
            <person name="Perotto S."/>
            <person name="Kohler A."/>
            <person name="Nagy L.G."/>
            <person name="Floudas D."/>
            <person name="Copeland A."/>
            <person name="Barry K.W."/>
            <person name="Cichocki N."/>
            <person name="Veneault-Fourrey C."/>
            <person name="LaButti K."/>
            <person name="Lindquist E.A."/>
            <person name="Lipzen A."/>
            <person name="Lundell T."/>
            <person name="Morin E."/>
            <person name="Murat C."/>
            <person name="Sun H."/>
            <person name="Tunlid A."/>
            <person name="Henrissat B."/>
            <person name="Grigoriev I.V."/>
            <person name="Hibbett D.S."/>
            <person name="Martin F."/>
            <person name="Nordberg H.P."/>
            <person name="Cantor M.N."/>
            <person name="Hua S.X."/>
        </authorList>
    </citation>
    <scope>NUCLEOTIDE SEQUENCE [LARGE SCALE GENOMIC DNA]</scope>
    <source>
        <strain evidence="2 3">MUT 4182</strain>
    </source>
</reference>
<feature type="region of interest" description="Disordered" evidence="1">
    <location>
        <begin position="1"/>
        <end position="27"/>
    </location>
</feature>
<proteinExistence type="predicted"/>
<name>A0A0C3K2C2_9AGAM</name>
<feature type="region of interest" description="Disordered" evidence="1">
    <location>
        <begin position="55"/>
        <end position="130"/>
    </location>
</feature>
<reference evidence="3" key="2">
    <citation type="submission" date="2015-01" db="EMBL/GenBank/DDBJ databases">
        <title>Evolutionary Origins and Diversification of the Mycorrhizal Mutualists.</title>
        <authorList>
            <consortium name="DOE Joint Genome Institute"/>
            <consortium name="Mycorrhizal Genomics Consortium"/>
            <person name="Kohler A."/>
            <person name="Kuo A."/>
            <person name="Nagy L.G."/>
            <person name="Floudas D."/>
            <person name="Copeland A."/>
            <person name="Barry K.W."/>
            <person name="Cichocki N."/>
            <person name="Veneault-Fourrey C."/>
            <person name="LaButti K."/>
            <person name="Lindquist E.A."/>
            <person name="Lipzen A."/>
            <person name="Lundell T."/>
            <person name="Morin E."/>
            <person name="Murat C."/>
            <person name="Riley R."/>
            <person name="Ohm R."/>
            <person name="Sun H."/>
            <person name="Tunlid A."/>
            <person name="Henrissat B."/>
            <person name="Grigoriev I.V."/>
            <person name="Hibbett D.S."/>
            <person name="Martin F."/>
        </authorList>
    </citation>
    <scope>NUCLEOTIDE SEQUENCE [LARGE SCALE GENOMIC DNA]</scope>
    <source>
        <strain evidence="3">MUT 4182</strain>
    </source>
</reference>
<dbReference type="HOGENOM" id="CLU_947297_0_0_1"/>
<organism evidence="2 3">
    <name type="scientific">Tulasnella calospora MUT 4182</name>
    <dbReference type="NCBI Taxonomy" id="1051891"/>
    <lineage>
        <taxon>Eukaryota</taxon>
        <taxon>Fungi</taxon>
        <taxon>Dikarya</taxon>
        <taxon>Basidiomycota</taxon>
        <taxon>Agaricomycotina</taxon>
        <taxon>Agaricomycetes</taxon>
        <taxon>Cantharellales</taxon>
        <taxon>Tulasnellaceae</taxon>
        <taxon>Tulasnella</taxon>
    </lineage>
</organism>
<evidence type="ECO:0000313" key="2">
    <source>
        <dbReference type="EMBL" id="KIO15573.1"/>
    </source>
</evidence>
<evidence type="ECO:0000313" key="3">
    <source>
        <dbReference type="Proteomes" id="UP000054248"/>
    </source>
</evidence>
<sequence length="294" mass="32472">MSKYPDDTEEPIDDESLPAYSVLPPDAYNPVECLIPPRRYQIQHDGLKKGARIWIVDPSTGPDPETLGAPELDYDSKYSFGTDEKLELSEESQGANTKTDALGDQSSGAQTSAQGSSKEKEKKKKPQFKLIDPGAIPGHYYVKRIKTNVYALYEGAGPDDEFAGSRKLIDINGEGLFSKKSSYSEVSGQCRHARMYGVPPWYSCDRELQDFEGNLWLFHTKTPTVIDDIEIKQKSDGVHVAFFDLAACSLNGIGILDIKVPLSPDIFYLLLSAWYVKYDVDALRSAGAPSTVAS</sequence>
<feature type="compositionally biased region" description="Acidic residues" evidence="1">
    <location>
        <begin position="7"/>
        <end position="16"/>
    </location>
</feature>
<accession>A0A0C3K2C2</accession>
<keyword evidence="3" id="KW-1185">Reference proteome</keyword>
<evidence type="ECO:0000256" key="1">
    <source>
        <dbReference type="SAM" id="MobiDB-lite"/>
    </source>
</evidence>
<protein>
    <submittedName>
        <fullName evidence="2">Uncharacterized protein</fullName>
    </submittedName>
</protein>